<dbReference type="PANTHER" id="PTHR44688:SF16">
    <property type="entry name" value="DNA-BINDING TRANSCRIPTIONAL ACTIVATOR DEVR_DOSR"/>
    <property type="match status" value="1"/>
</dbReference>
<dbReference type="EMBL" id="WXYO01000001">
    <property type="protein sequence ID" value="NAS10662.1"/>
    <property type="molecule type" value="Genomic_DNA"/>
</dbReference>
<dbReference type="InterPro" id="IPR036388">
    <property type="entry name" value="WH-like_DNA-bd_sf"/>
</dbReference>
<dbReference type="PROSITE" id="PS00622">
    <property type="entry name" value="HTH_LUXR_1"/>
    <property type="match status" value="1"/>
</dbReference>
<keyword evidence="6" id="KW-1185">Reference proteome</keyword>
<dbReference type="PROSITE" id="PS50043">
    <property type="entry name" value="HTH_LUXR_2"/>
    <property type="match status" value="1"/>
</dbReference>
<protein>
    <submittedName>
        <fullName evidence="5">Winged helix-turn-helix transcriptional regulator</fullName>
    </submittedName>
</protein>
<dbReference type="PANTHER" id="PTHR44688">
    <property type="entry name" value="DNA-BINDING TRANSCRIPTIONAL ACTIVATOR DEVR_DOSR"/>
    <property type="match status" value="1"/>
</dbReference>
<gene>
    <name evidence="5" type="ORF">GTQ38_01525</name>
</gene>
<evidence type="ECO:0000313" key="5">
    <source>
        <dbReference type="EMBL" id="NAS10662.1"/>
    </source>
</evidence>
<proteinExistence type="predicted"/>
<reference evidence="5 6" key="1">
    <citation type="submission" date="2020-01" db="EMBL/GenBank/DDBJ databases">
        <title>Bacteria diversity of Porities sp.</title>
        <authorList>
            <person name="Wang G."/>
        </authorList>
    </citation>
    <scope>NUCLEOTIDE SEQUENCE [LARGE SCALE GENOMIC DNA]</scope>
    <source>
        <strain evidence="5 6">R33</strain>
    </source>
</reference>
<feature type="domain" description="HTH luxR-type" evidence="4">
    <location>
        <begin position="36"/>
        <end position="101"/>
    </location>
</feature>
<dbReference type="GO" id="GO:0006355">
    <property type="term" value="P:regulation of DNA-templated transcription"/>
    <property type="evidence" value="ECO:0007669"/>
    <property type="project" value="InterPro"/>
</dbReference>
<accession>A0A6L9E7S9</accession>
<dbReference type="CDD" id="cd06170">
    <property type="entry name" value="LuxR_C_like"/>
    <property type="match status" value="1"/>
</dbReference>
<evidence type="ECO:0000256" key="3">
    <source>
        <dbReference type="ARBA" id="ARBA00023163"/>
    </source>
</evidence>
<dbReference type="PRINTS" id="PR00038">
    <property type="entry name" value="HTHLUXR"/>
</dbReference>
<name>A0A6L9E7S9_9FLAO</name>
<dbReference type="Proteomes" id="UP000475249">
    <property type="component" value="Unassembled WGS sequence"/>
</dbReference>
<evidence type="ECO:0000313" key="6">
    <source>
        <dbReference type="Proteomes" id="UP000475249"/>
    </source>
</evidence>
<dbReference type="Pfam" id="PF00196">
    <property type="entry name" value="GerE"/>
    <property type="match status" value="1"/>
</dbReference>
<keyword evidence="1" id="KW-0805">Transcription regulation</keyword>
<keyword evidence="3" id="KW-0804">Transcription</keyword>
<keyword evidence="2" id="KW-0238">DNA-binding</keyword>
<dbReference type="SUPFAM" id="SSF46894">
    <property type="entry name" value="C-terminal effector domain of the bipartite response regulators"/>
    <property type="match status" value="1"/>
</dbReference>
<dbReference type="InterPro" id="IPR000792">
    <property type="entry name" value="Tscrpt_reg_LuxR_C"/>
</dbReference>
<comment type="caution">
    <text evidence="5">The sequence shown here is derived from an EMBL/GenBank/DDBJ whole genome shotgun (WGS) entry which is preliminary data.</text>
</comment>
<dbReference type="InterPro" id="IPR016032">
    <property type="entry name" value="Sig_transdc_resp-reg_C-effctor"/>
</dbReference>
<dbReference type="SMART" id="SM00421">
    <property type="entry name" value="HTH_LUXR"/>
    <property type="match status" value="1"/>
</dbReference>
<dbReference type="Gene3D" id="1.10.10.10">
    <property type="entry name" value="Winged helix-like DNA-binding domain superfamily/Winged helix DNA-binding domain"/>
    <property type="match status" value="1"/>
</dbReference>
<evidence type="ECO:0000256" key="2">
    <source>
        <dbReference type="ARBA" id="ARBA00023125"/>
    </source>
</evidence>
<organism evidence="5 6">
    <name type="scientific">Poritiphilus flavus</name>
    <dbReference type="NCBI Taxonomy" id="2697053"/>
    <lineage>
        <taxon>Bacteria</taxon>
        <taxon>Pseudomonadati</taxon>
        <taxon>Bacteroidota</taxon>
        <taxon>Flavobacteriia</taxon>
        <taxon>Flavobacteriales</taxon>
        <taxon>Flavobacteriaceae</taxon>
        <taxon>Poritiphilus</taxon>
    </lineage>
</organism>
<dbReference type="GO" id="GO:0003677">
    <property type="term" value="F:DNA binding"/>
    <property type="evidence" value="ECO:0007669"/>
    <property type="project" value="UniProtKB-KW"/>
</dbReference>
<evidence type="ECO:0000256" key="1">
    <source>
        <dbReference type="ARBA" id="ARBA00023015"/>
    </source>
</evidence>
<sequence>MIIAVIAVVFLLIGLYINKRRNQGKKDPESLGIDHEKIKQLGLSSREYEVLQEISNGLSNREIASKLFVSESTIKTHVSNLLIKLDAKRRTQAIQIAKKYRILPE</sequence>
<dbReference type="AlphaFoldDB" id="A0A6L9E7S9"/>
<evidence type="ECO:0000259" key="4">
    <source>
        <dbReference type="PROSITE" id="PS50043"/>
    </source>
</evidence>